<dbReference type="VEuPathDB" id="FungiDB:SPRG_00038"/>
<keyword evidence="4" id="KW-1185">Reference proteome</keyword>
<organism evidence="3 4">
    <name type="scientific">Saprolegnia parasitica (strain CBS 223.65)</name>
    <dbReference type="NCBI Taxonomy" id="695850"/>
    <lineage>
        <taxon>Eukaryota</taxon>
        <taxon>Sar</taxon>
        <taxon>Stramenopiles</taxon>
        <taxon>Oomycota</taxon>
        <taxon>Saprolegniomycetes</taxon>
        <taxon>Saprolegniales</taxon>
        <taxon>Saprolegniaceae</taxon>
        <taxon>Saprolegnia</taxon>
    </lineage>
</organism>
<evidence type="ECO:0000313" key="4">
    <source>
        <dbReference type="Proteomes" id="UP000030745"/>
    </source>
</evidence>
<dbReference type="InterPro" id="IPR013830">
    <property type="entry name" value="SGNH_hydro"/>
</dbReference>
<dbReference type="Pfam" id="PF13472">
    <property type="entry name" value="Lipase_GDSL_2"/>
    <property type="match status" value="1"/>
</dbReference>
<feature type="domain" description="SGNH hydrolase-type esterase" evidence="2">
    <location>
        <begin position="86"/>
        <end position="259"/>
    </location>
</feature>
<dbReference type="EMBL" id="KK583189">
    <property type="protein sequence ID" value="KDO35192.1"/>
    <property type="molecule type" value="Genomic_DNA"/>
</dbReference>
<dbReference type="OrthoDB" id="671439at2759"/>
<dbReference type="PANTHER" id="PTHR14209">
    <property type="entry name" value="ISOAMYL ACETATE-HYDROLYZING ESTERASE 1"/>
    <property type="match status" value="1"/>
</dbReference>
<dbReference type="CDD" id="cd01838">
    <property type="entry name" value="Isoamyl_acetate_hydrolase_like"/>
    <property type="match status" value="1"/>
</dbReference>
<sequence>MSEHSTAPAQPKTKKAHRYHRYHIAVAGLATVSFALGTAAGAAVLACLTTSSTTAAAANCTVNGTAAPALNGSILPTSLRPVILMVGDSIIEQAAGVSLHGFQALLSKDYIHRADVINSGRSAWTTRSWLPTVPALVQEWAARPPSLVIIGLGTNDARLPNATNDVPPDEYKANLEAMVHLFLDAFPATKLLLLTPAVTDDDIFVDRAYLNARVGEYANYCTQVGRRLDIPVINFWTLLQGAQKTVLSDGLHLSLAGNEFYHNQILAAIATSYPQLTPRALPGRP</sequence>
<dbReference type="GeneID" id="24122699"/>
<keyword evidence="1" id="KW-0472">Membrane</keyword>
<dbReference type="InterPro" id="IPR036514">
    <property type="entry name" value="SGNH_hydro_sf"/>
</dbReference>
<proteinExistence type="predicted"/>
<keyword evidence="1" id="KW-0812">Transmembrane</keyword>
<name>A0A067D878_SAPPC</name>
<accession>A0A067D878</accession>
<dbReference type="Proteomes" id="UP000030745">
    <property type="component" value="Unassembled WGS sequence"/>
</dbReference>
<dbReference type="STRING" id="695850.A0A067D878"/>
<dbReference type="AlphaFoldDB" id="A0A067D878"/>
<reference evidence="3 4" key="1">
    <citation type="journal article" date="2013" name="PLoS Genet.">
        <title>Distinctive expansion of potential virulence genes in the genome of the oomycete fish pathogen Saprolegnia parasitica.</title>
        <authorList>
            <person name="Jiang R.H."/>
            <person name="de Bruijn I."/>
            <person name="Haas B.J."/>
            <person name="Belmonte R."/>
            <person name="Lobach L."/>
            <person name="Christie J."/>
            <person name="van den Ackerveken G."/>
            <person name="Bottin A."/>
            <person name="Bulone V."/>
            <person name="Diaz-Moreno S.M."/>
            <person name="Dumas B."/>
            <person name="Fan L."/>
            <person name="Gaulin E."/>
            <person name="Govers F."/>
            <person name="Grenville-Briggs L.J."/>
            <person name="Horner N.R."/>
            <person name="Levin J.Z."/>
            <person name="Mammella M."/>
            <person name="Meijer H.J."/>
            <person name="Morris P."/>
            <person name="Nusbaum C."/>
            <person name="Oome S."/>
            <person name="Phillips A.J."/>
            <person name="van Rooyen D."/>
            <person name="Rzeszutek E."/>
            <person name="Saraiva M."/>
            <person name="Secombes C.J."/>
            <person name="Seidl M.F."/>
            <person name="Snel B."/>
            <person name="Stassen J.H."/>
            <person name="Sykes S."/>
            <person name="Tripathy S."/>
            <person name="van den Berg H."/>
            <person name="Vega-Arreguin J.C."/>
            <person name="Wawra S."/>
            <person name="Young S.K."/>
            <person name="Zeng Q."/>
            <person name="Dieguez-Uribeondo J."/>
            <person name="Russ C."/>
            <person name="Tyler B.M."/>
            <person name="van West P."/>
        </authorList>
    </citation>
    <scope>NUCLEOTIDE SEQUENCE [LARGE SCALE GENOMIC DNA]</scope>
    <source>
        <strain evidence="3 4">CBS 223.65</strain>
    </source>
</reference>
<gene>
    <name evidence="3" type="ORF">SPRG_00038</name>
</gene>
<dbReference type="SUPFAM" id="SSF52266">
    <property type="entry name" value="SGNH hydrolase"/>
    <property type="match status" value="1"/>
</dbReference>
<dbReference type="KEGG" id="spar:SPRG_00038"/>
<dbReference type="Gene3D" id="3.40.50.1110">
    <property type="entry name" value="SGNH hydrolase"/>
    <property type="match status" value="1"/>
</dbReference>
<dbReference type="RefSeq" id="XP_012193544.1">
    <property type="nucleotide sequence ID" value="XM_012338154.1"/>
</dbReference>
<keyword evidence="1" id="KW-1133">Transmembrane helix</keyword>
<protein>
    <recommendedName>
        <fullName evidence="2">SGNH hydrolase-type esterase domain-containing protein</fullName>
    </recommendedName>
</protein>
<feature type="transmembrane region" description="Helical" evidence="1">
    <location>
        <begin position="22"/>
        <end position="46"/>
    </location>
</feature>
<evidence type="ECO:0000313" key="3">
    <source>
        <dbReference type="EMBL" id="KDO35192.1"/>
    </source>
</evidence>
<evidence type="ECO:0000259" key="2">
    <source>
        <dbReference type="Pfam" id="PF13472"/>
    </source>
</evidence>
<evidence type="ECO:0000256" key="1">
    <source>
        <dbReference type="SAM" id="Phobius"/>
    </source>
</evidence>
<dbReference type="InterPro" id="IPR045136">
    <property type="entry name" value="Iah1-like"/>
</dbReference>
<dbReference type="PANTHER" id="PTHR14209:SF19">
    <property type="entry name" value="ISOAMYL ACETATE-HYDROLYZING ESTERASE 1 HOMOLOG"/>
    <property type="match status" value="1"/>
</dbReference>